<evidence type="ECO:0000313" key="1">
    <source>
        <dbReference type="EMBL" id="KAK5115740.1"/>
    </source>
</evidence>
<gene>
    <name evidence="1" type="ORF">LTR62_000829</name>
</gene>
<dbReference type="InterPro" id="IPR001611">
    <property type="entry name" value="Leu-rich_rpt"/>
</dbReference>
<comment type="caution">
    <text evidence="1">The sequence shown here is derived from an EMBL/GenBank/DDBJ whole genome shotgun (WGS) entry which is preliminary data.</text>
</comment>
<evidence type="ECO:0000313" key="2">
    <source>
        <dbReference type="Proteomes" id="UP001310890"/>
    </source>
</evidence>
<proteinExistence type="predicted"/>
<organism evidence="1 2">
    <name type="scientific">Meristemomyces frigidus</name>
    <dbReference type="NCBI Taxonomy" id="1508187"/>
    <lineage>
        <taxon>Eukaryota</taxon>
        <taxon>Fungi</taxon>
        <taxon>Dikarya</taxon>
        <taxon>Ascomycota</taxon>
        <taxon>Pezizomycotina</taxon>
        <taxon>Dothideomycetes</taxon>
        <taxon>Dothideomycetidae</taxon>
        <taxon>Mycosphaerellales</taxon>
        <taxon>Teratosphaeriaceae</taxon>
        <taxon>Meristemomyces</taxon>
    </lineage>
</organism>
<dbReference type="Proteomes" id="UP001310890">
    <property type="component" value="Unassembled WGS sequence"/>
</dbReference>
<dbReference type="EMBL" id="JAVRRL010000011">
    <property type="protein sequence ID" value="KAK5115740.1"/>
    <property type="molecule type" value="Genomic_DNA"/>
</dbReference>
<dbReference type="Gene3D" id="3.80.10.10">
    <property type="entry name" value="Ribonuclease Inhibitor"/>
    <property type="match status" value="1"/>
</dbReference>
<evidence type="ECO:0008006" key="3">
    <source>
        <dbReference type="Google" id="ProtNLM"/>
    </source>
</evidence>
<dbReference type="AlphaFoldDB" id="A0AAN7YIB1"/>
<name>A0AAN7YIB1_9PEZI</name>
<dbReference type="SUPFAM" id="SSF52047">
    <property type="entry name" value="RNI-like"/>
    <property type="match status" value="1"/>
</dbReference>
<accession>A0AAN7YIB1</accession>
<dbReference type="InterPro" id="IPR032675">
    <property type="entry name" value="LRR_dom_sf"/>
</dbReference>
<reference evidence="1" key="1">
    <citation type="submission" date="2023-08" db="EMBL/GenBank/DDBJ databases">
        <title>Black Yeasts Isolated from many extreme environments.</title>
        <authorList>
            <person name="Coleine C."/>
            <person name="Stajich J.E."/>
            <person name="Selbmann L."/>
        </authorList>
    </citation>
    <scope>NUCLEOTIDE SEQUENCE</scope>
    <source>
        <strain evidence="1">CCFEE 5401</strain>
    </source>
</reference>
<sequence length="634" mass="69315">MKCSNATASGLAHALSRFEMLIYLDLSFANAARETPVLNTLRMLSGLQILKLRSIGLTDASLSVLAKGIGLRVRSLDIRDNRITDRGVRTLLDYCFLSSDGRSSGARSPTLLSYLGADMLEIYQGEEFEGYLRTNLTTGFVSHLAIEDVPEGGVTHLYISGNQISVEGASGLIRSCRLHVLDLASVINTYDTTDIELPGVEKLTPILSKFAESLSFLRIDHSLITRDVSQAQSNKIVSGRSELGDTSLPLMPRNAVEIDGTTVHPPTFELSTEHSPRFELPGDPVQFVISPVMNDTPHSSANVERFDGQRGSASAPELADLPLRVDEGALLSPVSALENGTGTMLNDIMPSSSAGLRESGEHFITGTARPRSYSSLGMDRKARLAAHSIGSHNLHPAMLPRLTTLMLTNVPPTSPDDKITERLIIFIKQSGEEARLAIAQAKLDYAPPGRVGHMSAIKQSAGRLFALKRIVLELGANERPRQSAKSSKWRHMAAKSVTDDRDSEALWSAAETDFSFFGEGDEVDYLNFESGASANSMYVNEKEVSYGGVQEVHRQNVQESNPPDHRFDNIAALSAFRQDRKFAHERALAAGSHDPETDGYWPGIVQVVRTSNNVRADEELDYYGNTYSGGYLYR</sequence>
<dbReference type="Pfam" id="PF13516">
    <property type="entry name" value="LRR_6"/>
    <property type="match status" value="2"/>
</dbReference>
<protein>
    <recommendedName>
        <fullName evidence="3">Leucine rich repeat protein</fullName>
    </recommendedName>
</protein>